<reference evidence="1 2" key="1">
    <citation type="submission" date="2022-12" db="EMBL/GenBank/DDBJ databases">
        <title>Chromosome-scale assembly of the Ensete ventricosum genome.</title>
        <authorList>
            <person name="Dussert Y."/>
            <person name="Stocks J."/>
            <person name="Wendawek A."/>
            <person name="Woldeyes F."/>
            <person name="Nichols R.A."/>
            <person name="Borrell J.S."/>
        </authorList>
    </citation>
    <scope>NUCLEOTIDE SEQUENCE [LARGE SCALE GENOMIC DNA]</scope>
    <source>
        <strain evidence="2">cv. Maze</strain>
        <tissue evidence="1">Seeds</tissue>
    </source>
</reference>
<dbReference type="EMBL" id="JAQQAF010000001">
    <property type="protein sequence ID" value="KAJ8514080.1"/>
    <property type="molecule type" value="Genomic_DNA"/>
</dbReference>
<name>A0AAV8S3N3_ENSVE</name>
<dbReference type="Proteomes" id="UP001222027">
    <property type="component" value="Unassembled WGS sequence"/>
</dbReference>
<dbReference type="AlphaFoldDB" id="A0AAV8S3N3"/>
<accession>A0AAV8S3N3</accession>
<comment type="caution">
    <text evidence="1">The sequence shown here is derived from an EMBL/GenBank/DDBJ whole genome shotgun (WGS) entry which is preliminary data.</text>
</comment>
<evidence type="ECO:0000313" key="1">
    <source>
        <dbReference type="EMBL" id="KAJ8514080.1"/>
    </source>
</evidence>
<gene>
    <name evidence="1" type="ORF">OPV22_004514</name>
</gene>
<proteinExistence type="predicted"/>
<organism evidence="1 2">
    <name type="scientific">Ensete ventricosum</name>
    <name type="common">Abyssinian banana</name>
    <name type="synonym">Musa ensete</name>
    <dbReference type="NCBI Taxonomy" id="4639"/>
    <lineage>
        <taxon>Eukaryota</taxon>
        <taxon>Viridiplantae</taxon>
        <taxon>Streptophyta</taxon>
        <taxon>Embryophyta</taxon>
        <taxon>Tracheophyta</taxon>
        <taxon>Spermatophyta</taxon>
        <taxon>Magnoliopsida</taxon>
        <taxon>Liliopsida</taxon>
        <taxon>Zingiberales</taxon>
        <taxon>Musaceae</taxon>
        <taxon>Ensete</taxon>
    </lineage>
</organism>
<protein>
    <submittedName>
        <fullName evidence="1">Uncharacterized protein</fullName>
    </submittedName>
</protein>
<evidence type="ECO:0000313" key="2">
    <source>
        <dbReference type="Proteomes" id="UP001222027"/>
    </source>
</evidence>
<keyword evidence="2" id="KW-1185">Reference proteome</keyword>
<sequence length="98" mass="10673">MLSATHDHASFGFRSGSSGFSRWDVPPPGISISMAFASATTSAMNHAQLTGYYYGFCFLLFSFCVCTKSHADIDIVGRVFKSVEFKSVGRSLSKPPTY</sequence>